<evidence type="ECO:0000259" key="8">
    <source>
        <dbReference type="Pfam" id="PF08439"/>
    </source>
</evidence>
<protein>
    <recommendedName>
        <fullName evidence="6">Oligopeptidase F</fullName>
        <ecNumber evidence="6">3.4.24.-</ecNumber>
    </recommendedName>
</protein>
<evidence type="ECO:0000313" key="9">
    <source>
        <dbReference type="EMBL" id="VEU70091.1"/>
    </source>
</evidence>
<evidence type="ECO:0000259" key="7">
    <source>
        <dbReference type="Pfam" id="PF01432"/>
    </source>
</evidence>
<keyword evidence="2 6" id="KW-0479">Metal-binding</keyword>
<dbReference type="InterPro" id="IPR013647">
    <property type="entry name" value="OligopepF_N_dom"/>
</dbReference>
<dbReference type="GO" id="GO:0006518">
    <property type="term" value="P:peptide metabolic process"/>
    <property type="evidence" value="ECO:0007669"/>
    <property type="project" value="TreeGrafter"/>
</dbReference>
<dbReference type="Pfam" id="PF08439">
    <property type="entry name" value="Peptidase_M3_N"/>
    <property type="match status" value="1"/>
</dbReference>
<reference evidence="9 10" key="1">
    <citation type="submission" date="2019-01" db="EMBL/GenBank/DDBJ databases">
        <authorList>
            <consortium name="Pathogen Informatics"/>
        </authorList>
    </citation>
    <scope>NUCLEOTIDE SEQUENCE [LARGE SCALE GENOMIC DNA]</scope>
    <source>
        <strain evidence="9 10">NCTC10194</strain>
    </source>
</reference>
<gene>
    <name evidence="9" type="primary">pepF1</name>
    <name evidence="9" type="ORF">NCTC10194_00086</name>
</gene>
<feature type="domain" description="Oligopeptidase F N-terminal" evidence="8">
    <location>
        <begin position="122"/>
        <end position="183"/>
    </location>
</feature>
<keyword evidence="10" id="KW-1185">Reference proteome</keyword>
<sequence>MKSYKQYKNYKDIPSKYKWNLEDILEGKSFDKWLSIYEDIFKQRIENKDSKYSNIDSFLQDLKLEDKQTQVYFKLSNYISNNINTDLTNHKWLNLKAKFDSKRNELNLLFGSEINRFFEHIEKIKVWKEDERLKDYKHNIETLIEFNKHKLSNEVEEYVLKKSPSQGGAQKAFSILTNSELVFEDVVADKNRKLSLSPVTYKKLLKHKDKKVRKQAYQNFAKAYLKHKGLLSELLYQNFKEYQLEAKARNYSSTTEYLTFEDKFNDNLLLNLYDKVSQNSNKLNKYYFYKNKFYKKRFGSKMEKWDVARDLLNVKSSYTIEEAKAIVSECLKPLGQEYNEQIKKAMEENWIDFLSAKGKRGGAYSIGSSYGIAKKYILMNFAGDLRSVGTLAHELGHSLHSYFSDTRQKINNSQYPIFLAEIASVFNELMLYDYLLTTTKSKKARFVLIDNLINNFINTVIKQTEWSNYEYSFLKSFENNVPMNNWNSISHLYYENHQKYAYNKKQKYNEEDLIASIYVPHFYYSFYVYKYAIGHLCASYFFNQYKKEGSAGVEKYINNFLSLGNSDWPLNILAKAGIDFTQDSFYTDSFNYVEELIKEWIELGKELFK</sequence>
<dbReference type="Gene3D" id="1.10.287.830">
    <property type="entry name" value="putative peptidase helix hairpin domain like"/>
    <property type="match status" value="1"/>
</dbReference>
<dbReference type="GO" id="GO:0006508">
    <property type="term" value="P:proteolysis"/>
    <property type="evidence" value="ECO:0007669"/>
    <property type="project" value="UniProtKB-KW"/>
</dbReference>
<dbReference type="InterPro" id="IPR004438">
    <property type="entry name" value="Peptidase_M3B"/>
</dbReference>
<dbReference type="NCBIfam" id="TIGR00181">
    <property type="entry name" value="pepF"/>
    <property type="match status" value="1"/>
</dbReference>
<dbReference type="InterPro" id="IPR045090">
    <property type="entry name" value="Pept_M3A_M3B"/>
</dbReference>
<dbReference type="PANTHER" id="PTHR11804">
    <property type="entry name" value="PROTEASE M3 THIMET OLIGOPEPTIDASE-RELATED"/>
    <property type="match status" value="1"/>
</dbReference>
<evidence type="ECO:0000256" key="4">
    <source>
        <dbReference type="ARBA" id="ARBA00022833"/>
    </source>
</evidence>
<keyword evidence="1 6" id="KW-0645">Protease</keyword>
<evidence type="ECO:0000256" key="5">
    <source>
        <dbReference type="ARBA" id="ARBA00023049"/>
    </source>
</evidence>
<dbReference type="Pfam" id="PF01432">
    <property type="entry name" value="Peptidase_M3"/>
    <property type="match status" value="1"/>
</dbReference>
<comment type="function">
    <text evidence="6">Has oligopeptidase activity and degrades a variety of small bioactive peptides.</text>
</comment>
<dbReference type="Gene3D" id="1.10.1370.20">
    <property type="entry name" value="Oligoendopeptidase f, C-terminal domain"/>
    <property type="match status" value="1"/>
</dbReference>
<dbReference type="InterPro" id="IPR042088">
    <property type="entry name" value="OligoPept_F_C"/>
</dbReference>
<organism evidence="9 10">
    <name type="scientific">Mycoplasmopsis glycophila</name>
    <dbReference type="NCBI Taxonomy" id="171285"/>
    <lineage>
        <taxon>Bacteria</taxon>
        <taxon>Bacillati</taxon>
        <taxon>Mycoplasmatota</taxon>
        <taxon>Mycoplasmoidales</taxon>
        <taxon>Metamycoplasmataceae</taxon>
        <taxon>Mycoplasmopsis</taxon>
    </lineage>
</organism>
<dbReference type="InterPro" id="IPR001567">
    <property type="entry name" value="Pept_M3A_M3B_dom"/>
</dbReference>
<evidence type="ECO:0000256" key="3">
    <source>
        <dbReference type="ARBA" id="ARBA00022801"/>
    </source>
</evidence>
<dbReference type="Gene3D" id="1.20.140.70">
    <property type="entry name" value="Oligopeptidase f, N-terminal domain"/>
    <property type="match status" value="1"/>
</dbReference>
<dbReference type="SUPFAM" id="SSF55486">
    <property type="entry name" value="Metalloproteases ('zincins'), catalytic domain"/>
    <property type="match status" value="1"/>
</dbReference>
<dbReference type="EMBL" id="LR215024">
    <property type="protein sequence ID" value="VEU70091.1"/>
    <property type="molecule type" value="Genomic_DNA"/>
</dbReference>
<evidence type="ECO:0000256" key="1">
    <source>
        <dbReference type="ARBA" id="ARBA00022670"/>
    </source>
</evidence>
<evidence type="ECO:0000256" key="2">
    <source>
        <dbReference type="ARBA" id="ARBA00022723"/>
    </source>
</evidence>
<name>A0A449AU92_9BACT</name>
<evidence type="ECO:0000256" key="6">
    <source>
        <dbReference type="RuleBase" id="RU368091"/>
    </source>
</evidence>
<dbReference type="EC" id="3.4.24.-" evidence="6"/>
<dbReference type="PANTHER" id="PTHR11804:SF84">
    <property type="entry name" value="SACCHAROLYSIN"/>
    <property type="match status" value="1"/>
</dbReference>
<feature type="domain" description="Peptidase M3A/M3B catalytic" evidence="7">
    <location>
        <begin position="204"/>
        <end position="590"/>
    </location>
</feature>
<dbReference type="KEGG" id="mgly:NCTC10194_00086"/>
<proteinExistence type="inferred from homology"/>
<dbReference type="RefSeq" id="WP_044888907.1">
    <property type="nucleotide sequence ID" value="NZ_LR215024.1"/>
</dbReference>
<dbReference type="GO" id="GO:0004222">
    <property type="term" value="F:metalloendopeptidase activity"/>
    <property type="evidence" value="ECO:0007669"/>
    <property type="project" value="UniProtKB-UniRule"/>
</dbReference>
<dbReference type="CDD" id="cd09608">
    <property type="entry name" value="M3B_PepF"/>
    <property type="match status" value="1"/>
</dbReference>
<keyword evidence="3 6" id="KW-0378">Hydrolase</keyword>
<accession>A0A449AU92</accession>
<keyword evidence="4 6" id="KW-0862">Zinc</keyword>
<dbReference type="AlphaFoldDB" id="A0A449AU92"/>
<comment type="cofactor">
    <cofactor evidence="6">
        <name>Zn(2+)</name>
        <dbReference type="ChEBI" id="CHEBI:29105"/>
    </cofactor>
    <text evidence="6">Binds 1 zinc ion.</text>
</comment>
<dbReference type="GO" id="GO:0046872">
    <property type="term" value="F:metal ion binding"/>
    <property type="evidence" value="ECO:0007669"/>
    <property type="project" value="UniProtKB-UniRule"/>
</dbReference>
<comment type="similarity">
    <text evidence="6">Belongs to the peptidase M3B family.</text>
</comment>
<keyword evidence="5 6" id="KW-0482">Metalloprotease</keyword>
<evidence type="ECO:0000313" key="10">
    <source>
        <dbReference type="Proteomes" id="UP000290815"/>
    </source>
</evidence>
<dbReference type="Proteomes" id="UP000290815">
    <property type="component" value="Chromosome"/>
</dbReference>